<dbReference type="Pfam" id="PF00239">
    <property type="entry name" value="Resolvase"/>
    <property type="match status" value="1"/>
</dbReference>
<accession>A0A411B3W4</accession>
<dbReference type="Gene3D" id="3.40.50.1390">
    <property type="entry name" value="Resolvase, N-terminal catalytic domain"/>
    <property type="match status" value="1"/>
</dbReference>
<keyword evidence="1" id="KW-0175">Coiled coil</keyword>
<reference evidence="4 5" key="1">
    <citation type="submission" date="2019-01" db="EMBL/GenBank/DDBJ databases">
        <authorList>
            <person name="Layton S.R."/>
            <person name="Mercado N.B."/>
            <person name="Kim T."/>
            <person name="Hughes L.E."/>
            <person name="Garlena R.A."/>
            <person name="Russell D.A."/>
            <person name="Pope W.H."/>
            <person name="Jacobs-Sera D."/>
            <person name="Hatfull G.F."/>
        </authorList>
    </citation>
    <scope>NUCLEOTIDE SEQUENCE [LARGE SCALE GENOMIC DNA]</scope>
</reference>
<evidence type="ECO:0000256" key="1">
    <source>
        <dbReference type="SAM" id="Coils"/>
    </source>
</evidence>
<feature type="coiled-coil region" evidence="1">
    <location>
        <begin position="482"/>
        <end position="509"/>
    </location>
</feature>
<dbReference type="GO" id="GO:0003677">
    <property type="term" value="F:DNA binding"/>
    <property type="evidence" value="ECO:0007669"/>
    <property type="project" value="InterPro"/>
</dbReference>
<dbReference type="InterPro" id="IPR011109">
    <property type="entry name" value="DNA_bind_recombinase_dom"/>
</dbReference>
<dbReference type="PROSITE" id="PS51736">
    <property type="entry name" value="RECOMBINASES_3"/>
    <property type="match status" value="1"/>
</dbReference>
<evidence type="ECO:0000259" key="3">
    <source>
        <dbReference type="PROSITE" id="PS51737"/>
    </source>
</evidence>
<dbReference type="PANTHER" id="PTHR30461:SF23">
    <property type="entry name" value="DNA RECOMBINASE-RELATED"/>
    <property type="match status" value="1"/>
</dbReference>
<dbReference type="GO" id="GO:0000150">
    <property type="term" value="F:DNA strand exchange activity"/>
    <property type="evidence" value="ECO:0007669"/>
    <property type="project" value="InterPro"/>
</dbReference>
<dbReference type="PROSITE" id="PS51737">
    <property type="entry name" value="RECOMBINASE_DNA_BIND"/>
    <property type="match status" value="1"/>
</dbReference>
<dbReference type="CDD" id="cd00338">
    <property type="entry name" value="Ser_Recombinase"/>
    <property type="match status" value="1"/>
</dbReference>
<dbReference type="Proteomes" id="UP000289178">
    <property type="component" value="Segment"/>
</dbReference>
<dbReference type="SMART" id="SM00857">
    <property type="entry name" value="Resolvase"/>
    <property type="match status" value="1"/>
</dbReference>
<gene>
    <name evidence="4" type="primary">51</name>
    <name evidence="4" type="ORF">SEA_SEBASTISAURUS_51</name>
</gene>
<dbReference type="SUPFAM" id="SSF53041">
    <property type="entry name" value="Resolvase-like"/>
    <property type="match status" value="1"/>
</dbReference>
<dbReference type="PANTHER" id="PTHR30461">
    <property type="entry name" value="DNA-INVERTASE FROM LAMBDOID PROPHAGE"/>
    <property type="match status" value="1"/>
</dbReference>
<keyword evidence="5" id="KW-1185">Reference proteome</keyword>
<dbReference type="InterPro" id="IPR006119">
    <property type="entry name" value="Resolv_N"/>
</dbReference>
<organism evidence="4 5">
    <name type="scientific">Streptomyces phage Sebastisaurus</name>
    <dbReference type="NCBI Taxonomy" id="2510572"/>
    <lineage>
        <taxon>Viruses</taxon>
        <taxon>Duplodnaviria</taxon>
        <taxon>Heunggongvirae</taxon>
        <taxon>Uroviricota</taxon>
        <taxon>Caudoviricetes</taxon>
        <taxon>Colingsworthviridae</taxon>
        <taxon>Sebastisaurusvirus</taxon>
        <taxon>Sebastisaurusvirus sebastisaurus</taxon>
    </lineage>
</organism>
<dbReference type="Pfam" id="PF07508">
    <property type="entry name" value="Recombinase"/>
    <property type="match status" value="1"/>
</dbReference>
<feature type="domain" description="Resolvase/invertase-type recombinase catalytic" evidence="2">
    <location>
        <begin position="21"/>
        <end position="171"/>
    </location>
</feature>
<sequence>MRTDTLATATEIAAGRTPMRRAVIYARQSEAREDKSQGSTITQVRETTDLINRTEDLKLTEVYEDIDFSAFNGEERPAFERMLKDARSGLVDVIVVNYLSRLSREEPKDALPVILELQRLGVQFISVYEGVVTDDLIGLVTLLMRLNSSWEESRNKSLAVSGTKRTLKAAGGFVGGVPPFGFRTEVKQLEKLTIRVLVPEPDEVKVIQDVVNRILEHKDVPYVPGKPHPGSITGVCAWLNETGVPTRGIESHAKRGIAAPSWKVTTLRRVLTDPRLMGHQTEPIYETVPKKNGKGTWKKRVGYRSVRDEHGRPVISHKVIVDPIQYHELQKCLEVAKETSAPKGTSLTRGDSLLSALGVLTCDDGHSMCKQAGKTPRETTYICQRKKGVTSTHEGRVGVLRDRLDKYVAERILKRLKALDYHDPDDIALLVEATERFTAKHAAPDVAADKQAVTIERADYKAALAELWDDFDAGVYKGNMGRDRFIKKRDDLEAAIQRCDERLTELEGKVPTLVSPKVWTETKEPGGDMTGEGSWWHSASMTDRRDFVKLFVDKIKVSKAPNYGTEYEPVPIEERVTIEWAKPAEGSAA</sequence>
<feature type="domain" description="Recombinase" evidence="3">
    <location>
        <begin position="179"/>
        <end position="339"/>
    </location>
</feature>
<evidence type="ECO:0000313" key="5">
    <source>
        <dbReference type="Proteomes" id="UP000289178"/>
    </source>
</evidence>
<evidence type="ECO:0000259" key="2">
    <source>
        <dbReference type="PROSITE" id="PS51736"/>
    </source>
</evidence>
<dbReference type="InterPro" id="IPR050639">
    <property type="entry name" value="SSR_resolvase"/>
</dbReference>
<dbReference type="Gene3D" id="3.90.1750.20">
    <property type="entry name" value="Putative Large Serine Recombinase, Chain B, Domain 2"/>
    <property type="match status" value="1"/>
</dbReference>
<protein>
    <submittedName>
        <fullName evidence="4">Serine integrase</fullName>
    </submittedName>
</protein>
<evidence type="ECO:0000313" key="4">
    <source>
        <dbReference type="EMBL" id="QAX95039.1"/>
    </source>
</evidence>
<dbReference type="InterPro" id="IPR038109">
    <property type="entry name" value="DNA_bind_recomb_sf"/>
</dbReference>
<dbReference type="InterPro" id="IPR036162">
    <property type="entry name" value="Resolvase-like_N_sf"/>
</dbReference>
<proteinExistence type="predicted"/>
<name>A0A411B3W4_9CAUD</name>
<dbReference type="EMBL" id="MK450433">
    <property type="protein sequence ID" value="QAX95039.1"/>
    <property type="molecule type" value="Genomic_DNA"/>
</dbReference>